<dbReference type="Proteomes" id="UP000540989">
    <property type="component" value="Unassembled WGS sequence"/>
</dbReference>
<dbReference type="InterPro" id="IPR036291">
    <property type="entry name" value="NAD(P)-bd_dom_sf"/>
</dbReference>
<dbReference type="AlphaFoldDB" id="A0A7W7ZJ72"/>
<evidence type="ECO:0000313" key="6">
    <source>
        <dbReference type="Proteomes" id="UP000540989"/>
    </source>
</evidence>
<dbReference type="Pfam" id="PF01408">
    <property type="entry name" value="GFO_IDH_MocA"/>
    <property type="match status" value="1"/>
</dbReference>
<dbReference type="GO" id="GO:0000166">
    <property type="term" value="F:nucleotide binding"/>
    <property type="evidence" value="ECO:0007669"/>
    <property type="project" value="InterPro"/>
</dbReference>
<dbReference type="RefSeq" id="WP_348641431.1">
    <property type="nucleotide sequence ID" value="NZ_JACHIP010000015.1"/>
</dbReference>
<dbReference type="GO" id="GO:0016491">
    <property type="term" value="F:oxidoreductase activity"/>
    <property type="evidence" value="ECO:0007669"/>
    <property type="project" value="UniProtKB-KW"/>
</dbReference>
<evidence type="ECO:0000256" key="1">
    <source>
        <dbReference type="ARBA" id="ARBA00010928"/>
    </source>
</evidence>
<keyword evidence="6" id="KW-1185">Reference proteome</keyword>
<comment type="caution">
    <text evidence="5">The sequence shown here is derived from an EMBL/GenBank/DDBJ whole genome shotgun (WGS) entry which is preliminary data.</text>
</comment>
<evidence type="ECO:0000313" key="5">
    <source>
        <dbReference type="EMBL" id="MBB5060539.1"/>
    </source>
</evidence>
<sequence length="391" mass="42162">MGTVIMGIKEALGFESEKKVRYAIVGAGDIAQEDMMPGVGHTGNSEITALVTSDPKKAEDLAAKYEAKATFSYEEFEKALKSGTFDAIYLATPNWRHAEFIVPALAAGIHVLTEKPMEVSTEKCAEILAAEKASSAKLMVAYRLHFEPATLDTIDKVRSGELGDVHLFASTFAQPVDPANHRAHSGKLAGPVLDMGPYPVNAARYIFGDEPTEVVSAVGTKHPESGLDQDFADTVAVTLRFPGERLAQFNLSYFGNPTNSFIAVGEKGSVILDPAYMFGKGLEQTVSIGEKKSKESFKNTDHFGGEMKYFSDCILTGVDPEPDGEEGFADVRVLEAIIEALETGQSVKLEPFTRTKRIDTTAQKMMLGAVSTPDLVDASNPGKGVEKQPKN</sequence>
<accession>A0A7W7ZJ72</accession>
<feature type="domain" description="GFO/IDH/MocA-like oxidoreductase" evidence="4">
    <location>
        <begin position="157"/>
        <end position="270"/>
    </location>
</feature>
<name>A0A7W7ZJ72_9BACT</name>
<gene>
    <name evidence="5" type="ORF">HDF16_005275</name>
</gene>
<dbReference type="Pfam" id="PF22725">
    <property type="entry name" value="GFO_IDH_MocA_C3"/>
    <property type="match status" value="1"/>
</dbReference>
<dbReference type="EMBL" id="JACHIP010000015">
    <property type="protein sequence ID" value="MBB5060539.1"/>
    <property type="molecule type" value="Genomic_DNA"/>
</dbReference>
<dbReference type="PRINTS" id="PR01775">
    <property type="entry name" value="GLFROXRDTASE"/>
</dbReference>
<dbReference type="PANTHER" id="PTHR43708:SF5">
    <property type="entry name" value="CONSERVED EXPRESSED OXIDOREDUCTASE (EUROFUNG)-RELATED"/>
    <property type="match status" value="1"/>
</dbReference>
<dbReference type="InterPro" id="IPR051317">
    <property type="entry name" value="Gfo/Idh/MocA_oxidoreduct"/>
</dbReference>
<proteinExistence type="inferred from homology"/>
<dbReference type="SUPFAM" id="SSF55347">
    <property type="entry name" value="Glyceraldehyde-3-phosphate dehydrogenase-like, C-terminal domain"/>
    <property type="match status" value="1"/>
</dbReference>
<dbReference type="SUPFAM" id="SSF51735">
    <property type="entry name" value="NAD(P)-binding Rossmann-fold domains"/>
    <property type="match status" value="1"/>
</dbReference>
<organism evidence="5 6">
    <name type="scientific">Granulicella aggregans</name>
    <dbReference type="NCBI Taxonomy" id="474949"/>
    <lineage>
        <taxon>Bacteria</taxon>
        <taxon>Pseudomonadati</taxon>
        <taxon>Acidobacteriota</taxon>
        <taxon>Terriglobia</taxon>
        <taxon>Terriglobales</taxon>
        <taxon>Acidobacteriaceae</taxon>
        <taxon>Granulicella</taxon>
    </lineage>
</organism>
<dbReference type="InterPro" id="IPR008354">
    <property type="entry name" value="Glc-Fru_OxRdtase_bac"/>
</dbReference>
<feature type="domain" description="Gfo/Idh/MocA-like oxidoreductase N-terminal" evidence="3">
    <location>
        <begin position="20"/>
        <end position="142"/>
    </location>
</feature>
<dbReference type="InterPro" id="IPR055170">
    <property type="entry name" value="GFO_IDH_MocA-like_dom"/>
</dbReference>
<dbReference type="PANTHER" id="PTHR43708">
    <property type="entry name" value="CONSERVED EXPRESSED OXIDOREDUCTASE (EUROFUNG)"/>
    <property type="match status" value="1"/>
</dbReference>
<comment type="similarity">
    <text evidence="1">Belongs to the Gfo/Idh/MocA family.</text>
</comment>
<reference evidence="5 6" key="1">
    <citation type="submission" date="2020-08" db="EMBL/GenBank/DDBJ databases">
        <title>Genomic Encyclopedia of Type Strains, Phase IV (KMG-V): Genome sequencing to study the core and pangenomes of soil and plant-associated prokaryotes.</title>
        <authorList>
            <person name="Whitman W."/>
        </authorList>
    </citation>
    <scope>NUCLEOTIDE SEQUENCE [LARGE SCALE GENOMIC DNA]</scope>
    <source>
        <strain evidence="5 6">M8UP14</strain>
    </source>
</reference>
<dbReference type="InterPro" id="IPR000683">
    <property type="entry name" value="Gfo/Idh/MocA-like_OxRdtase_N"/>
</dbReference>
<evidence type="ECO:0000259" key="4">
    <source>
        <dbReference type="Pfam" id="PF22725"/>
    </source>
</evidence>
<evidence type="ECO:0000256" key="2">
    <source>
        <dbReference type="ARBA" id="ARBA00023002"/>
    </source>
</evidence>
<keyword evidence="2" id="KW-0560">Oxidoreductase</keyword>
<evidence type="ECO:0000259" key="3">
    <source>
        <dbReference type="Pfam" id="PF01408"/>
    </source>
</evidence>
<protein>
    <submittedName>
        <fullName evidence="5">Putative dehydrogenase</fullName>
    </submittedName>
</protein>
<dbReference type="Gene3D" id="3.30.360.10">
    <property type="entry name" value="Dihydrodipicolinate Reductase, domain 2"/>
    <property type="match status" value="1"/>
</dbReference>
<dbReference type="Gene3D" id="3.40.50.720">
    <property type="entry name" value="NAD(P)-binding Rossmann-like Domain"/>
    <property type="match status" value="1"/>
</dbReference>